<dbReference type="SUPFAM" id="SSF47831">
    <property type="entry name" value="Enzyme I of the PEP:sugar phosphotransferase system HPr-binding (sub)domain"/>
    <property type="match status" value="1"/>
</dbReference>
<dbReference type="Pfam" id="PF02896">
    <property type="entry name" value="PEP-utilizers_C"/>
    <property type="match status" value="1"/>
</dbReference>
<dbReference type="GeneID" id="77467779"/>
<dbReference type="Pfam" id="PF05524">
    <property type="entry name" value="PEP-utilisers_N"/>
    <property type="match status" value="1"/>
</dbReference>
<dbReference type="InterPro" id="IPR050499">
    <property type="entry name" value="PEP-utilizing_PTS_enzyme"/>
</dbReference>
<name>A0ABN5JJ90_FUSVA</name>
<keyword evidence="11 17" id="KW-0808">Transferase</keyword>
<dbReference type="PROSITE" id="PS00742">
    <property type="entry name" value="PEP_ENZYMES_2"/>
    <property type="match status" value="1"/>
</dbReference>
<dbReference type="Pfam" id="PF00391">
    <property type="entry name" value="PEP-utilizers"/>
    <property type="match status" value="1"/>
</dbReference>
<evidence type="ECO:0000256" key="9">
    <source>
        <dbReference type="ARBA" id="ARBA00022490"/>
    </source>
</evidence>
<feature type="domain" description="Phosphotransferase system enzyme I N-terminal" evidence="21">
    <location>
        <begin position="5"/>
        <end position="128"/>
    </location>
</feature>
<protein>
    <recommendedName>
        <fullName evidence="7 17">Phosphoenolpyruvate-protein phosphotransferase</fullName>
        <ecNumber evidence="6 17">2.7.3.9</ecNumber>
    </recommendedName>
    <alternativeName>
        <fullName evidence="16 17">Phosphotransferase system, enzyme I</fullName>
    </alternativeName>
</protein>
<dbReference type="InterPro" id="IPR036618">
    <property type="entry name" value="PtsI_HPr-bd_sf"/>
</dbReference>
<dbReference type="Proteomes" id="UP000241238">
    <property type="component" value="Chromosome"/>
</dbReference>
<dbReference type="InterPro" id="IPR000121">
    <property type="entry name" value="PEP_util_C"/>
</dbReference>
<evidence type="ECO:0000256" key="11">
    <source>
        <dbReference type="ARBA" id="ARBA00022679"/>
    </source>
</evidence>
<evidence type="ECO:0000256" key="7">
    <source>
        <dbReference type="ARBA" id="ARBA00016544"/>
    </source>
</evidence>
<evidence type="ECO:0000256" key="5">
    <source>
        <dbReference type="ARBA" id="ARBA00007837"/>
    </source>
</evidence>
<dbReference type="PANTHER" id="PTHR46244">
    <property type="entry name" value="PHOSPHOENOLPYRUVATE-PROTEIN PHOSPHOTRANSFERASE"/>
    <property type="match status" value="1"/>
</dbReference>
<keyword evidence="10 17" id="KW-0762">Sugar transport</keyword>
<keyword evidence="18" id="KW-0812">Transmembrane</keyword>
<keyword evidence="18" id="KW-1133">Transmembrane helix</keyword>
<dbReference type="Gene3D" id="3.50.30.10">
    <property type="entry name" value="Phosphohistidine domain"/>
    <property type="match status" value="1"/>
</dbReference>
<dbReference type="SUPFAM" id="SSF52009">
    <property type="entry name" value="Phosphohistidine domain"/>
    <property type="match status" value="1"/>
</dbReference>
<comment type="catalytic activity">
    <reaction evidence="1 17">
        <text>L-histidyl-[protein] + phosphoenolpyruvate = N(pros)-phospho-L-histidyl-[protein] + pyruvate</text>
        <dbReference type="Rhea" id="RHEA:23880"/>
        <dbReference type="Rhea" id="RHEA-COMP:9745"/>
        <dbReference type="Rhea" id="RHEA-COMP:9746"/>
        <dbReference type="ChEBI" id="CHEBI:15361"/>
        <dbReference type="ChEBI" id="CHEBI:29979"/>
        <dbReference type="ChEBI" id="CHEBI:58702"/>
        <dbReference type="ChEBI" id="CHEBI:64837"/>
        <dbReference type="EC" id="2.7.3.9"/>
    </reaction>
</comment>
<evidence type="ECO:0000256" key="18">
    <source>
        <dbReference type="SAM" id="Phobius"/>
    </source>
</evidence>
<evidence type="ECO:0000313" key="22">
    <source>
        <dbReference type="EMBL" id="AVQ31008.1"/>
    </source>
</evidence>
<evidence type="ECO:0000256" key="16">
    <source>
        <dbReference type="ARBA" id="ARBA00033235"/>
    </source>
</evidence>
<keyword evidence="15 17" id="KW-0460">Magnesium</keyword>
<dbReference type="EMBL" id="CP028103">
    <property type="protein sequence ID" value="AVQ31008.1"/>
    <property type="molecule type" value="Genomic_DNA"/>
</dbReference>
<dbReference type="EC" id="2.7.3.9" evidence="6 17"/>
<keyword evidence="18" id="KW-0472">Membrane</keyword>
<comment type="function">
    <text evidence="3 17">General (non sugar-specific) component of the phosphoenolpyruvate-dependent sugar phosphotransferase system (sugar PTS). This major carbohydrate active-transport system catalyzes the phosphorylation of incoming sugar substrates concomitantly with their translocation across the cell membrane. Enzyme I transfers the phosphoryl group from phosphoenolpyruvate (PEP) to the phosphoryl carrier protein (HPr).</text>
</comment>
<gene>
    <name evidence="22" type="primary">ptsP</name>
    <name evidence="22" type="ORF">C4N18_07210</name>
</gene>
<feature type="domain" description="PEP-utilising enzyme C-terminal" evidence="20">
    <location>
        <begin position="255"/>
        <end position="546"/>
    </location>
</feature>
<evidence type="ECO:0000256" key="17">
    <source>
        <dbReference type="PIRNR" id="PIRNR000732"/>
    </source>
</evidence>
<dbReference type="InterPro" id="IPR015813">
    <property type="entry name" value="Pyrv/PenolPyrv_kinase-like_dom"/>
</dbReference>
<dbReference type="InterPro" id="IPR023151">
    <property type="entry name" value="PEP_util_CS"/>
</dbReference>
<dbReference type="SUPFAM" id="SSF51621">
    <property type="entry name" value="Phosphoenolpyruvate/pyruvate domain"/>
    <property type="match status" value="1"/>
</dbReference>
<evidence type="ECO:0000256" key="1">
    <source>
        <dbReference type="ARBA" id="ARBA00000683"/>
    </source>
</evidence>
<dbReference type="PRINTS" id="PR01736">
    <property type="entry name" value="PHPHTRNFRASE"/>
</dbReference>
<evidence type="ECO:0000259" key="19">
    <source>
        <dbReference type="Pfam" id="PF00391"/>
    </source>
</evidence>
<accession>A0ABN5JJ90</accession>
<keyword evidence="14 17" id="KW-0418">Kinase</keyword>
<evidence type="ECO:0000256" key="2">
    <source>
        <dbReference type="ARBA" id="ARBA00001946"/>
    </source>
</evidence>
<dbReference type="Gene3D" id="1.10.274.10">
    <property type="entry name" value="PtsI, HPr-binding domain"/>
    <property type="match status" value="1"/>
</dbReference>
<dbReference type="NCBIfam" id="TIGR01417">
    <property type="entry name" value="PTS_I_fam"/>
    <property type="match status" value="1"/>
</dbReference>
<keyword evidence="12 17" id="KW-0598">Phosphotransferase system</keyword>
<evidence type="ECO:0000256" key="4">
    <source>
        <dbReference type="ARBA" id="ARBA00004496"/>
    </source>
</evidence>
<feature type="transmembrane region" description="Helical" evidence="18">
    <location>
        <begin position="517"/>
        <end position="542"/>
    </location>
</feature>
<dbReference type="InterPro" id="IPR040442">
    <property type="entry name" value="Pyrv_kinase-like_dom_sf"/>
</dbReference>
<comment type="cofactor">
    <cofactor evidence="2 17">
        <name>Mg(2+)</name>
        <dbReference type="ChEBI" id="CHEBI:18420"/>
    </cofactor>
</comment>
<dbReference type="InterPro" id="IPR036637">
    <property type="entry name" value="Phosphohistidine_dom_sf"/>
</dbReference>
<dbReference type="InterPro" id="IPR024692">
    <property type="entry name" value="PTS_EI"/>
</dbReference>
<evidence type="ECO:0000256" key="12">
    <source>
        <dbReference type="ARBA" id="ARBA00022683"/>
    </source>
</evidence>
<evidence type="ECO:0000256" key="13">
    <source>
        <dbReference type="ARBA" id="ARBA00022723"/>
    </source>
</evidence>
<comment type="similarity">
    <text evidence="5 17">Belongs to the PEP-utilizing enzyme family.</text>
</comment>
<dbReference type="InterPro" id="IPR006318">
    <property type="entry name" value="PTS_EI-like"/>
</dbReference>
<evidence type="ECO:0000256" key="15">
    <source>
        <dbReference type="ARBA" id="ARBA00022842"/>
    </source>
</evidence>
<evidence type="ECO:0000256" key="14">
    <source>
        <dbReference type="ARBA" id="ARBA00022777"/>
    </source>
</evidence>
<proteinExistence type="inferred from homology"/>
<sequence length="574" mass="65579">MEILKGTFAFEGIVIGRVFLDRKELTNNGITTLLDEREVESEIERFRDGLEMSKESLERLKTSLAGKIGEKDLEIITAHLMVLDDPVYISDIEKYIQKNRTKAEDSVKIVTDKYISLFNKLENPIYRQKVLDIKDVEKRIIRNLNSRKNEWVDLNGKILITEEIFPTELLNIYHENIKLKGIIMEYGGETSHLAILAKALEIPTLMGIKNIFSYDWKKDVILDTTEQNSCVIIEPDEKTLEEYKSKIEKFNHKKEEMEKTAFLPAVTLDGIEVSLNLNISGKTTKEEIEAVSPDGIGLLRTELLYMKSNSFPDEEEQLASYNEIIKNFDEKSSIIIRTLDIGADKQLPYFQMKNEMNSFLGLRGIRFSLSEKNIFKIQLRAILRAAYNRNVKLMYPMITNISEIREANILLEEVKKELKQEGKNFKEDIEVGIMIEVPSAVLMADIFAQEVDFFSIGTNDLTQYILAADRLSETVSDMYDSYNPAVLRAVFQIKEAADKYGKSVSICGEMAGQQKAIVAFLSMGITNLSMVSGSILAARALIRNLDYTSLKPLRTKILQCRDSNEVKEILKNYI</sequence>
<evidence type="ECO:0000313" key="23">
    <source>
        <dbReference type="Proteomes" id="UP000241238"/>
    </source>
</evidence>
<keyword evidence="23" id="KW-1185">Reference proteome</keyword>
<evidence type="ECO:0000259" key="20">
    <source>
        <dbReference type="Pfam" id="PF02896"/>
    </source>
</evidence>
<dbReference type="RefSeq" id="WP_005950678.1">
    <property type="nucleotide sequence ID" value="NZ_CP028103.1"/>
</dbReference>
<keyword evidence="9 17" id="KW-0963">Cytoplasm</keyword>
<evidence type="ECO:0000259" key="21">
    <source>
        <dbReference type="Pfam" id="PF05524"/>
    </source>
</evidence>
<reference evidence="23" key="1">
    <citation type="journal article" date="2018" name="MSphere">
        <title>Fusobacterium Genomics Using MinION and Illumina Sequencing Enables Genome Completion and Correction.</title>
        <authorList>
            <person name="Todd S.M."/>
            <person name="Settlage R.E."/>
            <person name="Lahmers K.K."/>
            <person name="Slade D.J."/>
        </authorList>
    </citation>
    <scope>NUCLEOTIDE SEQUENCE [LARGE SCALE GENOMIC DNA]</scope>
    <source>
        <strain evidence="23">ATCC 27725</strain>
    </source>
</reference>
<dbReference type="InterPro" id="IPR008279">
    <property type="entry name" value="PEP-util_enz_mobile_dom"/>
</dbReference>
<keyword evidence="13 17" id="KW-0479">Metal-binding</keyword>
<keyword evidence="8 17" id="KW-0813">Transport</keyword>
<feature type="domain" description="PEP-utilising enzyme mobile" evidence="19">
    <location>
        <begin position="156"/>
        <end position="225"/>
    </location>
</feature>
<dbReference type="Gene3D" id="3.20.20.60">
    <property type="entry name" value="Phosphoenolpyruvate-binding domains"/>
    <property type="match status" value="1"/>
</dbReference>
<dbReference type="PANTHER" id="PTHR46244:SF3">
    <property type="entry name" value="PHOSPHOENOLPYRUVATE-PROTEIN PHOSPHOTRANSFERASE"/>
    <property type="match status" value="1"/>
</dbReference>
<evidence type="ECO:0000256" key="6">
    <source>
        <dbReference type="ARBA" id="ARBA00012232"/>
    </source>
</evidence>
<evidence type="ECO:0000256" key="3">
    <source>
        <dbReference type="ARBA" id="ARBA00002728"/>
    </source>
</evidence>
<comment type="subcellular location">
    <subcellularLocation>
        <location evidence="4 17">Cytoplasm</location>
    </subcellularLocation>
</comment>
<evidence type="ECO:0000256" key="8">
    <source>
        <dbReference type="ARBA" id="ARBA00022448"/>
    </source>
</evidence>
<organism evidence="22 23">
    <name type="scientific">Fusobacterium varium ATCC 27725</name>
    <dbReference type="NCBI Taxonomy" id="469618"/>
    <lineage>
        <taxon>Bacteria</taxon>
        <taxon>Fusobacteriati</taxon>
        <taxon>Fusobacteriota</taxon>
        <taxon>Fusobacteriia</taxon>
        <taxon>Fusobacteriales</taxon>
        <taxon>Fusobacteriaceae</taxon>
        <taxon>Fusobacterium</taxon>
    </lineage>
</organism>
<dbReference type="PIRSF" id="PIRSF000732">
    <property type="entry name" value="PTS_enzyme_I"/>
    <property type="match status" value="1"/>
</dbReference>
<evidence type="ECO:0000256" key="10">
    <source>
        <dbReference type="ARBA" id="ARBA00022597"/>
    </source>
</evidence>
<dbReference type="InterPro" id="IPR008731">
    <property type="entry name" value="PTS_EIN"/>
</dbReference>